<reference evidence="2" key="1">
    <citation type="submission" date="2017-09" db="EMBL/GenBank/DDBJ databases">
        <title>Depth-based differentiation of microbial function through sediment-hosted aquifers and enrichment of novel symbionts in the deep terrestrial subsurface.</title>
        <authorList>
            <person name="Probst A.J."/>
            <person name="Ladd B."/>
            <person name="Jarett J.K."/>
            <person name="Geller-Mcgrath D.E."/>
            <person name="Sieber C.M.K."/>
            <person name="Emerson J.B."/>
            <person name="Anantharaman K."/>
            <person name="Thomas B.C."/>
            <person name="Malmstrom R."/>
            <person name="Stieglmeier M."/>
            <person name="Klingl A."/>
            <person name="Woyke T."/>
            <person name="Ryan C.M."/>
            <person name="Banfield J.F."/>
        </authorList>
    </citation>
    <scope>NUCLEOTIDE SEQUENCE [LARGE SCALE GENOMIC DNA]</scope>
</reference>
<dbReference type="Pfam" id="PF19866">
    <property type="entry name" value="DUF6339"/>
    <property type="match status" value="1"/>
</dbReference>
<gene>
    <name evidence="1" type="ORF">CO051_03510</name>
</gene>
<dbReference type="InterPro" id="IPR045920">
    <property type="entry name" value="DUF6339"/>
</dbReference>
<proteinExistence type="predicted"/>
<evidence type="ECO:0000313" key="1">
    <source>
        <dbReference type="EMBL" id="PJC32172.1"/>
    </source>
</evidence>
<protein>
    <submittedName>
        <fullName evidence="1">Uncharacterized protein</fullName>
    </submittedName>
</protein>
<comment type="caution">
    <text evidence="1">The sequence shown here is derived from an EMBL/GenBank/DDBJ whole genome shotgun (WGS) entry which is preliminary data.</text>
</comment>
<dbReference type="EMBL" id="PFSC01000097">
    <property type="protein sequence ID" value="PJC32172.1"/>
    <property type="molecule type" value="Genomic_DNA"/>
</dbReference>
<dbReference type="AlphaFoldDB" id="A0A2M8EZ58"/>
<dbReference type="Proteomes" id="UP000231383">
    <property type="component" value="Unassembled WGS sequence"/>
</dbReference>
<evidence type="ECO:0000313" key="2">
    <source>
        <dbReference type="Proteomes" id="UP000231383"/>
    </source>
</evidence>
<organism evidence="1 2">
    <name type="scientific">Candidatus Roizmanbacteria bacterium CG_4_9_14_0_2_um_filter_39_13</name>
    <dbReference type="NCBI Taxonomy" id="1974839"/>
    <lineage>
        <taxon>Bacteria</taxon>
        <taxon>Candidatus Roizmaniibacteriota</taxon>
    </lineage>
</organism>
<sequence>MNNFQPNKERINMAYQKVFKSNFIAQLVKGLETNNDSIIKLYEKEIFPITEEDCLIDIRVTVPDEIKLVIPDKKNLYSFENAKIVFNLFKSLPLIKASDPGLWTYLTHFTFWKYMKKRWPIEEQSNEKKGSFILEHWFVKNVGAADLARNGISSLWWGSYLTYDESKEDPYELTEQLLSMLDFYRTLIGGVQGRNKEFTHAILEFIIENKDLFKDKKETKVRLIMRRANAIGGYKLFTSLSKNQIKNIFSEFITELSNVA</sequence>
<accession>A0A2M8EZ58</accession>
<name>A0A2M8EZ58_9BACT</name>